<evidence type="ECO:0000313" key="3">
    <source>
        <dbReference type="Proteomes" id="UP000198251"/>
    </source>
</evidence>
<evidence type="ECO:0000256" key="1">
    <source>
        <dbReference type="SAM" id="Phobius"/>
    </source>
</evidence>
<dbReference type="GeneID" id="95802593"/>
<accession>A0A1C5G9D9</accession>
<keyword evidence="3" id="KW-1185">Reference proteome</keyword>
<dbReference type="EMBL" id="LT607733">
    <property type="protein sequence ID" value="SCG16533.1"/>
    <property type="molecule type" value="Genomic_DNA"/>
</dbReference>
<proteinExistence type="predicted"/>
<sequence length="75" mass="8094">MAATEPERAATRRRQLLWAGVLAVAGLVLLLVGLTVADGTAAWLEVAAAIVLLLVSYGLQHVARREALYRDDDRP</sequence>
<dbReference type="Proteomes" id="UP000198251">
    <property type="component" value="Chromosome I"/>
</dbReference>
<protein>
    <submittedName>
        <fullName evidence="2">Uncharacterized protein</fullName>
    </submittedName>
</protein>
<name>A0A1C5G9D9_MICEH</name>
<evidence type="ECO:0000313" key="2">
    <source>
        <dbReference type="EMBL" id="SCG16533.1"/>
    </source>
</evidence>
<reference evidence="2 3" key="1">
    <citation type="submission" date="2016-06" db="EMBL/GenBank/DDBJ databases">
        <authorList>
            <person name="Kjaerup R.B."/>
            <person name="Dalgaard T.S."/>
            <person name="Juul-Madsen H.R."/>
        </authorList>
    </citation>
    <scope>NUCLEOTIDE SEQUENCE [LARGE SCALE GENOMIC DNA]</scope>
    <source>
        <strain evidence="2 3">DSM 43913</strain>
    </source>
</reference>
<feature type="transmembrane region" description="Helical" evidence="1">
    <location>
        <begin position="42"/>
        <end position="60"/>
    </location>
</feature>
<keyword evidence="1" id="KW-1133">Transmembrane helix</keyword>
<dbReference type="RefSeq" id="WP_089000418.1">
    <property type="nucleotide sequence ID" value="NZ_JBFAAC010000012.1"/>
</dbReference>
<keyword evidence="1" id="KW-0812">Transmembrane</keyword>
<feature type="transmembrane region" description="Helical" evidence="1">
    <location>
        <begin position="16"/>
        <end position="36"/>
    </location>
</feature>
<organism evidence="2 3">
    <name type="scientific">Micromonospora echinofusca</name>
    <dbReference type="NCBI Taxonomy" id="47858"/>
    <lineage>
        <taxon>Bacteria</taxon>
        <taxon>Bacillati</taxon>
        <taxon>Actinomycetota</taxon>
        <taxon>Actinomycetes</taxon>
        <taxon>Micromonosporales</taxon>
        <taxon>Micromonosporaceae</taxon>
        <taxon>Micromonospora</taxon>
    </lineage>
</organism>
<keyword evidence="1" id="KW-0472">Membrane</keyword>
<dbReference type="AlphaFoldDB" id="A0A1C5G9D9"/>
<gene>
    <name evidence="2" type="ORF">GA0070610_2802</name>
</gene>